<organism evidence="1 2">
    <name type="scientific">Mucor flavus</name>
    <dbReference type="NCBI Taxonomy" id="439312"/>
    <lineage>
        <taxon>Eukaryota</taxon>
        <taxon>Fungi</taxon>
        <taxon>Fungi incertae sedis</taxon>
        <taxon>Mucoromycota</taxon>
        <taxon>Mucoromycotina</taxon>
        <taxon>Mucoromycetes</taxon>
        <taxon>Mucorales</taxon>
        <taxon>Mucorineae</taxon>
        <taxon>Mucoraceae</taxon>
        <taxon>Mucor</taxon>
    </lineage>
</organism>
<name>A0ABP9Z415_9FUNG</name>
<comment type="caution">
    <text evidence="1">The sequence shown here is derived from an EMBL/GenBank/DDBJ whole genome shotgun (WGS) entry which is preliminary data.</text>
</comment>
<sequence>MDFHVHAAKKYFKTAKSLKEHLAKKQLKCMYIYDSVTDTASQTGSVKISSSLRMHDERDNRFTTMNTGERGASSATTTSIVPNISNELTTSNIPTSPFISSPTQFAEINISPLTTDDHTIFNDIDISAQFNSFKQDANNRIQQGTAITMEENMQDLLALSSILLLKPARTHKDLHNYIDLNTCDALCQHIIEEHKMTNQAFPSEIKLQLEEIMMQLDVDGGRGKACTRLAASQKIAALIQDNDLNPVNRVLLSVRNVVEKLPRRIIENGLEETELITRYLEAILSPLFEDLDNNIAFRWTSVSDDENQANIQPDASINTILGALLGNRIGCGEVKAQYQALNHRLVGIDLMRIATLAKDASDKHKLKSIFSFLVVGECFVKS</sequence>
<dbReference type="EMBL" id="BAABUK010000018">
    <property type="protein sequence ID" value="GAA5813838.1"/>
    <property type="molecule type" value="Genomic_DNA"/>
</dbReference>
<dbReference type="Proteomes" id="UP001473302">
    <property type="component" value="Unassembled WGS sequence"/>
</dbReference>
<proteinExistence type="predicted"/>
<evidence type="ECO:0000313" key="2">
    <source>
        <dbReference type="Proteomes" id="UP001473302"/>
    </source>
</evidence>
<evidence type="ECO:0000313" key="1">
    <source>
        <dbReference type="EMBL" id="GAA5813838.1"/>
    </source>
</evidence>
<reference evidence="1 2" key="1">
    <citation type="submission" date="2024-04" db="EMBL/GenBank/DDBJ databases">
        <title>genome sequences of Mucor flavus KT1a and Helicostylum pulchrum KT1b strains isolated from the surface of a dry-aged beef.</title>
        <authorList>
            <person name="Toyotome T."/>
            <person name="Hosono M."/>
            <person name="Torimaru M."/>
            <person name="Fukuda K."/>
            <person name="Mikami N."/>
        </authorList>
    </citation>
    <scope>NUCLEOTIDE SEQUENCE [LARGE SCALE GENOMIC DNA]</scope>
    <source>
        <strain evidence="1 2">KT1a</strain>
    </source>
</reference>
<protein>
    <submittedName>
        <fullName evidence="1">Uncharacterized protein</fullName>
    </submittedName>
</protein>
<accession>A0ABP9Z415</accession>
<gene>
    <name evidence="1" type="ORF">MFLAVUS_007325</name>
</gene>
<keyword evidence="2" id="KW-1185">Reference proteome</keyword>